<keyword evidence="1" id="KW-0479">Metal-binding</keyword>
<dbReference type="InterPro" id="IPR001841">
    <property type="entry name" value="Znf_RING"/>
</dbReference>
<keyword evidence="3" id="KW-0862">Zinc</keyword>
<sequence length="462" mass="50430">LKIAFHRTLRVPEDGRTHKLPASFGRFPVQNVAVYSKKLINSKNASLLDMARKGGVFFPIFQREAMWLSFSSPAGSEYKVRVFVGGVNVVTGKKWDDHTKSNSPYDEDEQDYILVPPQEHVDGIAVGNGIVRQFIAMPIGSGYSIEKQITGKEDVGGLQLEITAQNRHLHFYYRGRDIKWQENEESGRTTTPRTYGLRAGETINMMPPTYSAVPSPYSSITTPPYQTQASPTTRPMSQPPPQSPQQEPKVESWAMGLAAGGRLAQQIHLDTTPSAYRDTTPSATALLSVQLLNAVAYETLTGMLCPPTPITAKEYTEAGIPWFDTYVDKGRYSSAVQGGKAFDKIQSVSEIDGRGGPIHADTSVAASQKVACSSCRRNLCDCVLRPCNHAFCGGCVKERMVQYLPANVSVVQCLVCRAIAANVLGFSAPMALPGQEEWLLNTGADVVVKAGCFGKAVVFELE</sequence>
<protein>
    <recommendedName>
        <fullName evidence="6">RING-type domain-containing protein</fullName>
    </recommendedName>
</protein>
<feature type="compositionally biased region" description="Low complexity" evidence="5">
    <location>
        <begin position="220"/>
        <end position="236"/>
    </location>
</feature>
<evidence type="ECO:0000313" key="7">
    <source>
        <dbReference type="EMBL" id="KAF1847176.1"/>
    </source>
</evidence>
<dbReference type="RefSeq" id="XP_040789739.1">
    <property type="nucleotide sequence ID" value="XM_040928156.1"/>
</dbReference>
<feature type="non-terminal residue" evidence="7">
    <location>
        <position position="1"/>
    </location>
</feature>
<evidence type="ECO:0000313" key="8">
    <source>
        <dbReference type="Proteomes" id="UP000800039"/>
    </source>
</evidence>
<comment type="caution">
    <text evidence="7">The sequence shown here is derived from an EMBL/GenBank/DDBJ whole genome shotgun (WGS) entry which is preliminary data.</text>
</comment>
<evidence type="ECO:0000259" key="6">
    <source>
        <dbReference type="PROSITE" id="PS50089"/>
    </source>
</evidence>
<evidence type="ECO:0000256" key="5">
    <source>
        <dbReference type="SAM" id="MobiDB-lite"/>
    </source>
</evidence>
<evidence type="ECO:0000256" key="1">
    <source>
        <dbReference type="ARBA" id="ARBA00022723"/>
    </source>
</evidence>
<proteinExistence type="predicted"/>
<dbReference type="Gene3D" id="3.30.40.10">
    <property type="entry name" value="Zinc/RING finger domain, C3HC4 (zinc finger)"/>
    <property type="match status" value="1"/>
</dbReference>
<gene>
    <name evidence="7" type="ORF">K460DRAFT_276992</name>
</gene>
<feature type="domain" description="RING-type" evidence="6">
    <location>
        <begin position="372"/>
        <end position="417"/>
    </location>
</feature>
<keyword evidence="8" id="KW-1185">Reference proteome</keyword>
<feature type="region of interest" description="Disordered" evidence="5">
    <location>
        <begin position="220"/>
        <end position="251"/>
    </location>
</feature>
<dbReference type="PROSITE" id="PS50089">
    <property type="entry name" value="ZF_RING_2"/>
    <property type="match status" value="1"/>
</dbReference>
<name>A0A9P4L9G8_9PLEO</name>
<dbReference type="GO" id="GO:0008270">
    <property type="term" value="F:zinc ion binding"/>
    <property type="evidence" value="ECO:0007669"/>
    <property type="project" value="UniProtKB-KW"/>
</dbReference>
<evidence type="ECO:0000256" key="4">
    <source>
        <dbReference type="PROSITE-ProRule" id="PRU00175"/>
    </source>
</evidence>
<dbReference type="GeneID" id="63845409"/>
<dbReference type="OrthoDB" id="428577at2759"/>
<evidence type="ECO:0000256" key="2">
    <source>
        <dbReference type="ARBA" id="ARBA00022771"/>
    </source>
</evidence>
<organism evidence="7 8">
    <name type="scientific">Cucurbitaria berberidis CBS 394.84</name>
    <dbReference type="NCBI Taxonomy" id="1168544"/>
    <lineage>
        <taxon>Eukaryota</taxon>
        <taxon>Fungi</taxon>
        <taxon>Dikarya</taxon>
        <taxon>Ascomycota</taxon>
        <taxon>Pezizomycotina</taxon>
        <taxon>Dothideomycetes</taxon>
        <taxon>Pleosporomycetidae</taxon>
        <taxon>Pleosporales</taxon>
        <taxon>Pleosporineae</taxon>
        <taxon>Cucurbitariaceae</taxon>
        <taxon>Cucurbitaria</taxon>
    </lineage>
</organism>
<accession>A0A9P4L9G8</accession>
<dbReference type="InterPro" id="IPR013083">
    <property type="entry name" value="Znf_RING/FYVE/PHD"/>
</dbReference>
<dbReference type="AlphaFoldDB" id="A0A9P4L9G8"/>
<dbReference type="Proteomes" id="UP000800039">
    <property type="component" value="Unassembled WGS sequence"/>
</dbReference>
<dbReference type="SUPFAM" id="SSF57850">
    <property type="entry name" value="RING/U-box"/>
    <property type="match status" value="1"/>
</dbReference>
<evidence type="ECO:0000256" key="3">
    <source>
        <dbReference type="ARBA" id="ARBA00022833"/>
    </source>
</evidence>
<dbReference type="EMBL" id="ML976615">
    <property type="protein sequence ID" value="KAF1847176.1"/>
    <property type="molecule type" value="Genomic_DNA"/>
</dbReference>
<reference evidence="7" key="1">
    <citation type="submission" date="2020-01" db="EMBL/GenBank/DDBJ databases">
        <authorList>
            <consortium name="DOE Joint Genome Institute"/>
            <person name="Haridas S."/>
            <person name="Albert R."/>
            <person name="Binder M."/>
            <person name="Bloem J."/>
            <person name="Labutti K."/>
            <person name="Salamov A."/>
            <person name="Andreopoulos B."/>
            <person name="Baker S.E."/>
            <person name="Barry K."/>
            <person name="Bills G."/>
            <person name="Bluhm B.H."/>
            <person name="Cannon C."/>
            <person name="Castanera R."/>
            <person name="Culley D.E."/>
            <person name="Daum C."/>
            <person name="Ezra D."/>
            <person name="Gonzalez J.B."/>
            <person name="Henrissat B."/>
            <person name="Kuo A."/>
            <person name="Liang C."/>
            <person name="Lipzen A."/>
            <person name="Lutzoni F."/>
            <person name="Magnuson J."/>
            <person name="Mondo S."/>
            <person name="Nolan M."/>
            <person name="Ohm R."/>
            <person name="Pangilinan J."/>
            <person name="Park H.-J."/>
            <person name="Ramirez L."/>
            <person name="Alfaro M."/>
            <person name="Sun H."/>
            <person name="Tritt A."/>
            <person name="Yoshinaga Y."/>
            <person name="Zwiers L.-H."/>
            <person name="Turgeon B.G."/>
            <person name="Goodwin S.B."/>
            <person name="Spatafora J.W."/>
            <person name="Crous P.W."/>
            <person name="Grigoriev I.V."/>
        </authorList>
    </citation>
    <scope>NUCLEOTIDE SEQUENCE</scope>
    <source>
        <strain evidence="7">CBS 394.84</strain>
    </source>
</reference>
<dbReference type="PROSITE" id="PS00518">
    <property type="entry name" value="ZF_RING_1"/>
    <property type="match status" value="1"/>
</dbReference>
<keyword evidence="2 4" id="KW-0863">Zinc-finger</keyword>
<dbReference type="InterPro" id="IPR017907">
    <property type="entry name" value="Znf_RING_CS"/>
</dbReference>